<dbReference type="InterPro" id="IPR013783">
    <property type="entry name" value="Ig-like_fold"/>
</dbReference>
<dbReference type="OrthoDB" id="1491905at2"/>
<name>A0A3E0ESQ8_9FLAO</name>
<dbReference type="Gene3D" id="2.30.180.10">
    <property type="entry name" value="FAS1 domain"/>
    <property type="match status" value="1"/>
</dbReference>
<dbReference type="SUPFAM" id="SSF81296">
    <property type="entry name" value="E set domains"/>
    <property type="match status" value="2"/>
</dbReference>
<dbReference type="InterPro" id="IPR008979">
    <property type="entry name" value="Galactose-bd-like_sf"/>
</dbReference>
<dbReference type="Pfam" id="PF02469">
    <property type="entry name" value="Fasciclin"/>
    <property type="match status" value="1"/>
</dbReference>
<proteinExistence type="predicted"/>
<dbReference type="SUPFAM" id="SSF49785">
    <property type="entry name" value="Galactose-binding domain-like"/>
    <property type="match status" value="1"/>
</dbReference>
<dbReference type="Gene3D" id="2.60.120.430">
    <property type="entry name" value="Galactose-binding lectin"/>
    <property type="match status" value="1"/>
</dbReference>
<gene>
    <name evidence="2" type="ORF">C8P67_102440</name>
</gene>
<dbReference type="SUPFAM" id="SSF82153">
    <property type="entry name" value="FAS1 domain"/>
    <property type="match status" value="1"/>
</dbReference>
<dbReference type="Gene3D" id="2.60.40.10">
    <property type="entry name" value="Immunoglobulins"/>
    <property type="match status" value="2"/>
</dbReference>
<dbReference type="InterPro" id="IPR014756">
    <property type="entry name" value="Ig_E-set"/>
</dbReference>
<feature type="domain" description="FAS1" evidence="1">
    <location>
        <begin position="33"/>
        <end position="204"/>
    </location>
</feature>
<dbReference type="EMBL" id="QUNI01000002">
    <property type="protein sequence ID" value="REH01176.1"/>
    <property type="molecule type" value="Genomic_DNA"/>
</dbReference>
<dbReference type="Proteomes" id="UP000257136">
    <property type="component" value="Unassembled WGS sequence"/>
</dbReference>
<comment type="caution">
    <text evidence="2">The sequence shown here is derived from an EMBL/GenBank/DDBJ whole genome shotgun (WGS) entry which is preliminary data.</text>
</comment>
<evidence type="ECO:0000259" key="1">
    <source>
        <dbReference type="PROSITE" id="PS50213"/>
    </source>
</evidence>
<organism evidence="2 3">
    <name type="scientific">Flavobacterium aquicola</name>
    <dbReference type="NCBI Taxonomy" id="1682742"/>
    <lineage>
        <taxon>Bacteria</taxon>
        <taxon>Pseudomonadati</taxon>
        <taxon>Bacteroidota</taxon>
        <taxon>Flavobacteriia</taxon>
        <taxon>Flavobacteriales</taxon>
        <taxon>Flavobacteriaceae</taxon>
        <taxon>Flavobacterium</taxon>
    </lineage>
</organism>
<accession>A0A3E0ESQ8</accession>
<dbReference type="InterPro" id="IPR000782">
    <property type="entry name" value="FAS1_domain"/>
</dbReference>
<sequence length="505" mass="54993">MKKIIFRYLAVLVLLITVSVSCDKYEQEENQNKPSLLGTLSNNPDLDVFYKSLERTGLNKSLDSLSKITPLTIFAPNNNAMEVYFEKNGYANVDEVPKLELKKIILNYIISGVKRTERIVVDPTNPSSDLDETIGAEYLETKTYTSIASLFKEFESMDNSLDIGVQDNWDKSVQTLTIWGENVAASAKDIVTENAIIHIVGNLGSLPKAPLIVSLSNKYPAPGDILTVTGLNFYSITFVTLGSANLDIIPNSLTTTKFDVKIPLNFDYGLLTVKTNYGKSNQVKVGVEPAPPTIVSFNPINAVAGDEVTITGDGFVRPIVTLSATATQPEISLPIVSFTLDKIVVKIPANANHRKISVTNSVGTGTSAEAIGTALYDDQLHGVQWGGPWAGQGVNFDYTGDSYQGLKSWQWVFGGWDGGNWGFNIDMAPYKALRIAVKGLKNGQVNFNLNGGANYVIPVTTSWVYMEIPLSKLGNPSSVTMITFQESNNDGGNTVLFDNIGFVLK</sequence>
<dbReference type="PROSITE" id="PS51257">
    <property type="entry name" value="PROKAR_LIPOPROTEIN"/>
    <property type="match status" value="1"/>
</dbReference>
<evidence type="ECO:0000313" key="2">
    <source>
        <dbReference type="EMBL" id="REH01176.1"/>
    </source>
</evidence>
<dbReference type="PROSITE" id="PS50213">
    <property type="entry name" value="FAS1"/>
    <property type="match status" value="1"/>
</dbReference>
<reference evidence="2 3" key="1">
    <citation type="submission" date="2018-08" db="EMBL/GenBank/DDBJ databases">
        <title>Genomic Encyclopedia of Archaeal and Bacterial Type Strains, Phase II (KMG-II): from individual species to whole genera.</title>
        <authorList>
            <person name="Goeker M."/>
        </authorList>
    </citation>
    <scope>NUCLEOTIDE SEQUENCE [LARGE SCALE GENOMIC DNA]</scope>
    <source>
        <strain evidence="2 3">DSM 100880</strain>
    </source>
</reference>
<dbReference type="AlphaFoldDB" id="A0A3E0ESQ8"/>
<protein>
    <submittedName>
        <fullName evidence="2">Fasciclin domain-containing protein</fullName>
    </submittedName>
</protein>
<keyword evidence="3" id="KW-1185">Reference proteome</keyword>
<dbReference type="RefSeq" id="WP_115810866.1">
    <property type="nucleotide sequence ID" value="NZ_QUNI01000002.1"/>
</dbReference>
<dbReference type="InterPro" id="IPR036378">
    <property type="entry name" value="FAS1_dom_sf"/>
</dbReference>
<evidence type="ECO:0000313" key="3">
    <source>
        <dbReference type="Proteomes" id="UP000257136"/>
    </source>
</evidence>